<evidence type="ECO:0000259" key="7">
    <source>
        <dbReference type="PROSITE" id="PS51918"/>
    </source>
</evidence>
<dbReference type="CDD" id="cd02068">
    <property type="entry name" value="radical_SAM_B12_BD"/>
    <property type="match status" value="1"/>
</dbReference>
<dbReference type="PROSITE" id="PS51918">
    <property type="entry name" value="RADICAL_SAM"/>
    <property type="match status" value="1"/>
</dbReference>
<dbReference type="SFLD" id="SFLDG01082">
    <property type="entry name" value="B12-binding_domain_containing"/>
    <property type="match status" value="1"/>
</dbReference>
<dbReference type="Gene3D" id="3.40.50.280">
    <property type="entry name" value="Cobalamin-binding domain"/>
    <property type="match status" value="1"/>
</dbReference>
<keyword evidence="4" id="KW-0408">Iron</keyword>
<dbReference type="InterPro" id="IPR036724">
    <property type="entry name" value="Cobalamin-bd_sf"/>
</dbReference>
<dbReference type="Pfam" id="PF13311">
    <property type="entry name" value="DUF4080"/>
    <property type="match status" value="1"/>
</dbReference>
<dbReference type="GO" id="GO:0005829">
    <property type="term" value="C:cytosol"/>
    <property type="evidence" value="ECO:0007669"/>
    <property type="project" value="TreeGrafter"/>
</dbReference>
<feature type="domain" description="Radical SAM core" evidence="7">
    <location>
        <begin position="173"/>
        <end position="402"/>
    </location>
</feature>
<dbReference type="InterPro" id="IPR023404">
    <property type="entry name" value="rSAM_horseshoe"/>
</dbReference>
<dbReference type="SFLD" id="SFLDG01123">
    <property type="entry name" value="methyltransferase_(Class_B)"/>
    <property type="match status" value="1"/>
</dbReference>
<proteinExistence type="predicted"/>
<dbReference type="GO" id="GO:0031419">
    <property type="term" value="F:cobalamin binding"/>
    <property type="evidence" value="ECO:0007669"/>
    <property type="project" value="InterPro"/>
</dbReference>
<evidence type="ECO:0000256" key="4">
    <source>
        <dbReference type="ARBA" id="ARBA00023004"/>
    </source>
</evidence>
<dbReference type="SUPFAM" id="SSF102114">
    <property type="entry name" value="Radical SAM enzymes"/>
    <property type="match status" value="1"/>
</dbReference>
<name>A0A644Y467_9ZZZZ</name>
<dbReference type="Pfam" id="PF02310">
    <property type="entry name" value="B12-binding"/>
    <property type="match status" value="1"/>
</dbReference>
<dbReference type="InterPro" id="IPR006158">
    <property type="entry name" value="Cobalamin-bd"/>
</dbReference>
<dbReference type="PANTHER" id="PTHR43409">
    <property type="entry name" value="ANAEROBIC MAGNESIUM-PROTOPORPHYRIN IX MONOMETHYL ESTER CYCLASE-RELATED"/>
    <property type="match status" value="1"/>
</dbReference>
<comment type="cofactor">
    <cofactor evidence="1">
        <name>[4Fe-4S] cluster</name>
        <dbReference type="ChEBI" id="CHEBI:49883"/>
    </cofactor>
</comment>
<protein>
    <submittedName>
        <fullName evidence="8">Uncharacterized protein</fullName>
    </submittedName>
</protein>
<dbReference type="SMART" id="SM00729">
    <property type="entry name" value="Elp3"/>
    <property type="match status" value="1"/>
</dbReference>
<evidence type="ECO:0000256" key="5">
    <source>
        <dbReference type="ARBA" id="ARBA00023014"/>
    </source>
</evidence>
<dbReference type="PROSITE" id="PS51332">
    <property type="entry name" value="B12_BINDING"/>
    <property type="match status" value="1"/>
</dbReference>
<keyword evidence="5" id="KW-0411">Iron-sulfur</keyword>
<dbReference type="EMBL" id="VSSQ01004014">
    <property type="protein sequence ID" value="MPM23372.1"/>
    <property type="molecule type" value="Genomic_DNA"/>
</dbReference>
<dbReference type="CDD" id="cd01335">
    <property type="entry name" value="Radical_SAM"/>
    <property type="match status" value="1"/>
</dbReference>
<dbReference type="Gene3D" id="3.80.30.20">
    <property type="entry name" value="tm_1862 like domain"/>
    <property type="match status" value="1"/>
</dbReference>
<sequence>MRTLLVANNSKYIHSSLGIRSVSYYCKQKGFDIDFCEQTIQTPLLASLAEISSYEPDIIGLDVHIWNKNYVYSLVSLVRKVMPKSIIVLGGPEVSFTAAAAFCECPDADFVVQGEGEEIFASLLNDLEKGQKVISKCIAWIDEDGGIQNAGNLAVVEDLAVLPFSYDDMKSFKELHKIAYYECTRGCPFSCSYCLSGISHYVRRKPLDKVLEELDKFIEAEIPLVKFVDRTYNLGEDYFLPIMQHLAEKDTKSLFHFEIKADLLSQNVLTFLKTVPKGRFQFEIGVQTTNQDTLKAIGRKDDWQALVRNVTEILTFGNIHLHLDLIAGLPYEGILSFKQSFNDVYALHPHMLQLGFLKVLKGSLMSKQSEEHEIVYMDDTPYEALQTKYVSYKEMRFLKVLEDVFEHTYNTGKFDYFLEHIINEYYKADAYAFYEDLSVWWDSKGLYPQGHNIRNVTLLLKLFCDEKFPEQAKTLNEILRFDMFLKQPGWQPDGFVWHGEEIKEKVLEFWRNENIIKKYLPSYDFSTWRKVRKYLPIELFEWHPAKGAGYDFIVLADLTGSEVHYLEIEGKDFYDKQI</sequence>
<dbReference type="Pfam" id="PF04055">
    <property type="entry name" value="Radical_SAM"/>
    <property type="match status" value="1"/>
</dbReference>
<dbReference type="GO" id="GO:0046872">
    <property type="term" value="F:metal ion binding"/>
    <property type="evidence" value="ECO:0007669"/>
    <property type="project" value="UniProtKB-KW"/>
</dbReference>
<evidence type="ECO:0000256" key="3">
    <source>
        <dbReference type="ARBA" id="ARBA00022723"/>
    </source>
</evidence>
<keyword evidence="2" id="KW-0949">S-adenosyl-L-methionine</keyword>
<dbReference type="InterPro" id="IPR058240">
    <property type="entry name" value="rSAM_sf"/>
</dbReference>
<reference evidence="8" key="1">
    <citation type="submission" date="2019-08" db="EMBL/GenBank/DDBJ databases">
        <authorList>
            <person name="Kucharzyk K."/>
            <person name="Murdoch R.W."/>
            <person name="Higgins S."/>
            <person name="Loffler F."/>
        </authorList>
    </citation>
    <scope>NUCLEOTIDE SEQUENCE</scope>
</reference>
<dbReference type="GO" id="GO:0051539">
    <property type="term" value="F:4 iron, 4 sulfur cluster binding"/>
    <property type="evidence" value="ECO:0007669"/>
    <property type="project" value="UniProtKB-KW"/>
</dbReference>
<dbReference type="InterPro" id="IPR034466">
    <property type="entry name" value="Methyltransferase_Class_B"/>
</dbReference>
<dbReference type="InterPro" id="IPR007197">
    <property type="entry name" value="rSAM"/>
</dbReference>
<dbReference type="SUPFAM" id="SSF52242">
    <property type="entry name" value="Cobalamin (vitamin B12)-binding domain"/>
    <property type="match status" value="1"/>
</dbReference>
<dbReference type="PANTHER" id="PTHR43409:SF16">
    <property type="entry name" value="SLR0320 PROTEIN"/>
    <property type="match status" value="1"/>
</dbReference>
<dbReference type="InterPro" id="IPR025288">
    <property type="entry name" value="DUF4080"/>
</dbReference>
<evidence type="ECO:0000313" key="8">
    <source>
        <dbReference type="EMBL" id="MPM23372.1"/>
    </source>
</evidence>
<feature type="domain" description="B12-binding" evidence="6">
    <location>
        <begin position="1"/>
        <end position="134"/>
    </location>
</feature>
<accession>A0A644Y467</accession>
<dbReference type="GO" id="GO:0003824">
    <property type="term" value="F:catalytic activity"/>
    <property type="evidence" value="ECO:0007669"/>
    <property type="project" value="InterPro"/>
</dbReference>
<dbReference type="InterPro" id="IPR006638">
    <property type="entry name" value="Elp3/MiaA/NifB-like_rSAM"/>
</dbReference>
<evidence type="ECO:0000256" key="1">
    <source>
        <dbReference type="ARBA" id="ARBA00001966"/>
    </source>
</evidence>
<comment type="caution">
    <text evidence="8">The sequence shown here is derived from an EMBL/GenBank/DDBJ whole genome shotgun (WGS) entry which is preliminary data.</text>
</comment>
<dbReference type="SFLD" id="SFLDS00029">
    <property type="entry name" value="Radical_SAM"/>
    <property type="match status" value="1"/>
</dbReference>
<organism evidence="8">
    <name type="scientific">bioreactor metagenome</name>
    <dbReference type="NCBI Taxonomy" id="1076179"/>
    <lineage>
        <taxon>unclassified sequences</taxon>
        <taxon>metagenomes</taxon>
        <taxon>ecological metagenomes</taxon>
    </lineage>
</organism>
<dbReference type="InterPro" id="IPR051198">
    <property type="entry name" value="BchE-like"/>
</dbReference>
<dbReference type="AlphaFoldDB" id="A0A644Y467"/>
<keyword evidence="3" id="KW-0479">Metal-binding</keyword>
<evidence type="ECO:0000259" key="6">
    <source>
        <dbReference type="PROSITE" id="PS51332"/>
    </source>
</evidence>
<evidence type="ECO:0000256" key="2">
    <source>
        <dbReference type="ARBA" id="ARBA00022691"/>
    </source>
</evidence>
<gene>
    <name evidence="8" type="ORF">SDC9_69844</name>
</gene>